<dbReference type="SMART" id="SM00110">
    <property type="entry name" value="C1Q"/>
    <property type="match status" value="1"/>
</dbReference>
<evidence type="ECO:0000313" key="8">
    <source>
        <dbReference type="EMBL" id="CAC5377263.1"/>
    </source>
</evidence>
<keyword evidence="9" id="KW-1185">Reference proteome</keyword>
<comment type="similarity">
    <text evidence="1">Belongs to the ADP-ribosyl cyclase family.</text>
</comment>
<dbReference type="GO" id="GO:0005886">
    <property type="term" value="C:plasma membrane"/>
    <property type="evidence" value="ECO:0007669"/>
    <property type="project" value="TreeGrafter"/>
</dbReference>
<dbReference type="EC" id="3.2.2.6" evidence="8"/>
<accession>A0A6J8B192</accession>
<dbReference type="SUPFAM" id="SSF49842">
    <property type="entry name" value="TNF-like"/>
    <property type="match status" value="1"/>
</dbReference>
<evidence type="ECO:0000256" key="3">
    <source>
        <dbReference type="ARBA" id="ARBA00022801"/>
    </source>
</evidence>
<keyword evidence="3 8" id="KW-0378">Hydrolase</keyword>
<dbReference type="AlphaFoldDB" id="A0A6J8B192"/>
<sequence>MNRNYSEWKALFIGKCLAYKSDYETSLFCKRSIDCDDLWQKFIKGVQFQSKCNFTQNSYDDFLRASEHIIPENKVMFWSGVYSLVMRYSNKGRRFFTIADTLTGYLLDNMIWCGNTTESDGIEKDLKTCPGFRTSSQCSQTAATVFWSAASQNFARLAEGNIHVMINASRTPAFRNDSYFTTQELPNINATKVKKVTILMVRYMRDPLLETCFSDSIIDLRARFQAKGISAACLDNPSKFTDDEDGLSSQNVMLEMLNAIKHQNMQIQNLEKSLYLAENRIARLFSEQVHSEQQREELELRLSSIQSDLKKCKRIGQSRRSDDVFLGNSCRLSKVPKDKERKERRSLSKVRKGRLLIPLPTPTPATTISGVAFFAYMSQPLTKPGGQHILKFDVVKLNVGNAYHEYTGVFNPPTSGIYVMAYSLRIRVSTSISTELVVNNDVYSSLLSYVHDGDDEHNSAIVVIHANKGDDVYIRIKMDNYRGDIFSDFYGRSTFAGWKIY</sequence>
<keyword evidence="5" id="KW-1015">Disulfide bond</keyword>
<dbReference type="PROSITE" id="PS50871">
    <property type="entry name" value="C1Q"/>
    <property type="match status" value="1"/>
</dbReference>
<dbReference type="Gene3D" id="3.40.50.720">
    <property type="entry name" value="NAD(P)-binding Rossmann-like Domain"/>
    <property type="match status" value="1"/>
</dbReference>
<keyword evidence="8" id="KW-0328">Glycosyltransferase</keyword>
<feature type="domain" description="C1q" evidence="7">
    <location>
        <begin position="366"/>
        <end position="501"/>
    </location>
</feature>
<feature type="coiled-coil region" evidence="6">
    <location>
        <begin position="260"/>
        <end position="315"/>
    </location>
</feature>
<dbReference type="OrthoDB" id="10028716at2759"/>
<dbReference type="InterPro" id="IPR008983">
    <property type="entry name" value="Tumour_necrosis_fac-like_dom"/>
</dbReference>
<evidence type="ECO:0000313" key="9">
    <source>
        <dbReference type="Proteomes" id="UP000507470"/>
    </source>
</evidence>
<dbReference type="Gene3D" id="1.20.82.10">
    <property type="entry name" value="ADP Ribosyl Cyclase, Chain A, domain 1"/>
    <property type="match status" value="1"/>
</dbReference>
<dbReference type="PRINTS" id="PR00007">
    <property type="entry name" value="COMPLEMNTC1Q"/>
</dbReference>
<keyword evidence="6" id="KW-0175">Coiled coil</keyword>
<dbReference type="Gene3D" id="2.60.120.40">
    <property type="match status" value="1"/>
</dbReference>
<dbReference type="PANTHER" id="PTHR10912:SF7">
    <property type="entry name" value="ADP-RIBOSYL CYCLASE_CYCLIC ADP-RIBOSE HYDROLASE"/>
    <property type="match status" value="1"/>
</dbReference>
<gene>
    <name evidence="8" type="ORF">MCOR_13587</name>
</gene>
<evidence type="ECO:0000259" key="7">
    <source>
        <dbReference type="PROSITE" id="PS50871"/>
    </source>
</evidence>
<dbReference type="SUPFAM" id="SSF52309">
    <property type="entry name" value="N-(deoxy)ribosyltransferase-like"/>
    <property type="match status" value="1"/>
</dbReference>
<evidence type="ECO:0000256" key="2">
    <source>
        <dbReference type="ARBA" id="ARBA00022679"/>
    </source>
</evidence>
<dbReference type="Pfam" id="PF02267">
    <property type="entry name" value="Rib_hydrolayse"/>
    <property type="match status" value="1"/>
</dbReference>
<dbReference type="InterPro" id="IPR003193">
    <property type="entry name" value="ADP-ribosyl_cyclase"/>
</dbReference>
<dbReference type="EC" id="2.4.99.20" evidence="8"/>
<keyword evidence="4" id="KW-0520">NAD</keyword>
<name>A0A6J8B192_MYTCO</name>
<evidence type="ECO:0000256" key="4">
    <source>
        <dbReference type="ARBA" id="ARBA00023027"/>
    </source>
</evidence>
<dbReference type="InterPro" id="IPR001073">
    <property type="entry name" value="C1q_dom"/>
</dbReference>
<dbReference type="PANTHER" id="PTHR10912">
    <property type="entry name" value="ADP-RIBOSYL CYCLASE"/>
    <property type="match status" value="1"/>
</dbReference>
<dbReference type="GO" id="GO:0061809">
    <property type="term" value="F:NAD+ nucleosidase activity, cyclic ADP-ribose generating"/>
    <property type="evidence" value="ECO:0007669"/>
    <property type="project" value="UniProtKB-EC"/>
</dbReference>
<dbReference type="GO" id="GO:0016849">
    <property type="term" value="F:phosphorus-oxygen lyase activity"/>
    <property type="evidence" value="ECO:0007669"/>
    <property type="project" value="TreeGrafter"/>
</dbReference>
<keyword evidence="8" id="KW-0326">Glycosidase</keyword>
<reference evidence="8 9" key="1">
    <citation type="submission" date="2020-06" db="EMBL/GenBank/DDBJ databases">
        <authorList>
            <person name="Li R."/>
            <person name="Bekaert M."/>
        </authorList>
    </citation>
    <scope>NUCLEOTIDE SEQUENCE [LARGE SCALE GENOMIC DNA]</scope>
    <source>
        <strain evidence="9">wild</strain>
    </source>
</reference>
<proteinExistence type="inferred from homology"/>
<dbReference type="Proteomes" id="UP000507470">
    <property type="component" value="Unassembled WGS sequence"/>
</dbReference>
<dbReference type="Pfam" id="PF00386">
    <property type="entry name" value="C1q"/>
    <property type="match status" value="1"/>
</dbReference>
<evidence type="ECO:0000256" key="6">
    <source>
        <dbReference type="SAM" id="Coils"/>
    </source>
</evidence>
<protein>
    <submittedName>
        <fullName evidence="8">CD38</fullName>
        <ecNumber evidence="8">2.4.99.20</ecNumber>
        <ecNumber evidence="8">3.2.2.6</ecNumber>
    </submittedName>
</protein>
<dbReference type="GO" id="GO:0016757">
    <property type="term" value="F:glycosyltransferase activity"/>
    <property type="evidence" value="ECO:0007669"/>
    <property type="project" value="UniProtKB-KW"/>
</dbReference>
<dbReference type="EMBL" id="CACVKT020002298">
    <property type="protein sequence ID" value="CAC5377263.1"/>
    <property type="molecule type" value="Genomic_DNA"/>
</dbReference>
<evidence type="ECO:0000256" key="1">
    <source>
        <dbReference type="ARBA" id="ARBA00005406"/>
    </source>
</evidence>
<organism evidence="8 9">
    <name type="scientific">Mytilus coruscus</name>
    <name type="common">Sea mussel</name>
    <dbReference type="NCBI Taxonomy" id="42192"/>
    <lineage>
        <taxon>Eukaryota</taxon>
        <taxon>Metazoa</taxon>
        <taxon>Spiralia</taxon>
        <taxon>Lophotrochozoa</taxon>
        <taxon>Mollusca</taxon>
        <taxon>Bivalvia</taxon>
        <taxon>Autobranchia</taxon>
        <taxon>Pteriomorphia</taxon>
        <taxon>Mytilida</taxon>
        <taxon>Mytiloidea</taxon>
        <taxon>Mytilidae</taxon>
        <taxon>Mytilinae</taxon>
        <taxon>Mytilus</taxon>
    </lineage>
</organism>
<keyword evidence="2 8" id="KW-0808">Transferase</keyword>
<evidence type="ECO:0000256" key="5">
    <source>
        <dbReference type="ARBA" id="ARBA00023157"/>
    </source>
</evidence>